<evidence type="ECO:0000313" key="2">
    <source>
        <dbReference type="Proteomes" id="UP001458880"/>
    </source>
</evidence>
<protein>
    <submittedName>
        <fullName evidence="1">Uncharacterized protein</fullName>
    </submittedName>
</protein>
<name>A0AAW1KP34_POPJA</name>
<dbReference type="EMBL" id="JASPKY010000192">
    <property type="protein sequence ID" value="KAK9722046.1"/>
    <property type="molecule type" value="Genomic_DNA"/>
</dbReference>
<sequence>MYNWRDRQPLNKDKLLATAEEVAIELANLHNETITDEEQSEDEYFETNNITTVLRAENLDNKNTNYEMQANIEIENNTPTAASEFSESKKSKRIRKAVEELKRKWKKKEITTNINFY</sequence>
<proteinExistence type="predicted"/>
<dbReference type="Proteomes" id="UP001458880">
    <property type="component" value="Unassembled WGS sequence"/>
</dbReference>
<keyword evidence="2" id="KW-1185">Reference proteome</keyword>
<reference evidence="1 2" key="1">
    <citation type="journal article" date="2024" name="BMC Genomics">
        <title>De novo assembly and annotation of Popillia japonica's genome with initial clues to its potential as an invasive pest.</title>
        <authorList>
            <person name="Cucini C."/>
            <person name="Boschi S."/>
            <person name="Funari R."/>
            <person name="Cardaioli E."/>
            <person name="Iannotti N."/>
            <person name="Marturano G."/>
            <person name="Paoli F."/>
            <person name="Bruttini M."/>
            <person name="Carapelli A."/>
            <person name="Frati F."/>
            <person name="Nardi F."/>
        </authorList>
    </citation>
    <scope>NUCLEOTIDE SEQUENCE [LARGE SCALE GENOMIC DNA]</scope>
    <source>
        <strain evidence="1">DMR45628</strain>
    </source>
</reference>
<organism evidence="1 2">
    <name type="scientific">Popillia japonica</name>
    <name type="common">Japanese beetle</name>
    <dbReference type="NCBI Taxonomy" id="7064"/>
    <lineage>
        <taxon>Eukaryota</taxon>
        <taxon>Metazoa</taxon>
        <taxon>Ecdysozoa</taxon>
        <taxon>Arthropoda</taxon>
        <taxon>Hexapoda</taxon>
        <taxon>Insecta</taxon>
        <taxon>Pterygota</taxon>
        <taxon>Neoptera</taxon>
        <taxon>Endopterygota</taxon>
        <taxon>Coleoptera</taxon>
        <taxon>Polyphaga</taxon>
        <taxon>Scarabaeiformia</taxon>
        <taxon>Scarabaeidae</taxon>
        <taxon>Rutelinae</taxon>
        <taxon>Popillia</taxon>
    </lineage>
</organism>
<accession>A0AAW1KP34</accession>
<gene>
    <name evidence="1" type="ORF">QE152_g19870</name>
</gene>
<comment type="caution">
    <text evidence="1">The sequence shown here is derived from an EMBL/GenBank/DDBJ whole genome shotgun (WGS) entry which is preliminary data.</text>
</comment>
<dbReference type="AlphaFoldDB" id="A0AAW1KP34"/>
<evidence type="ECO:0000313" key="1">
    <source>
        <dbReference type="EMBL" id="KAK9722046.1"/>
    </source>
</evidence>